<name>A0ABP0K5G9_9DINO</name>
<gene>
    <name evidence="1" type="ORF">CCMP2556_LOCUS14650</name>
</gene>
<comment type="caution">
    <text evidence="1">The sequence shown here is derived from an EMBL/GenBank/DDBJ whole genome shotgun (WGS) entry which is preliminary data.</text>
</comment>
<keyword evidence="2" id="KW-1185">Reference proteome</keyword>
<dbReference type="Proteomes" id="UP001642484">
    <property type="component" value="Unassembled WGS sequence"/>
</dbReference>
<dbReference type="EMBL" id="CAXAMN010007569">
    <property type="protein sequence ID" value="CAK9021991.1"/>
    <property type="molecule type" value="Genomic_DNA"/>
</dbReference>
<proteinExistence type="predicted"/>
<protein>
    <submittedName>
        <fullName evidence="1">Uncharacterized protein</fullName>
    </submittedName>
</protein>
<reference evidence="1 2" key="1">
    <citation type="submission" date="2024-02" db="EMBL/GenBank/DDBJ databases">
        <authorList>
            <person name="Chen Y."/>
            <person name="Shah S."/>
            <person name="Dougan E. K."/>
            <person name="Thang M."/>
            <person name="Chan C."/>
        </authorList>
    </citation>
    <scope>NUCLEOTIDE SEQUENCE [LARGE SCALE GENOMIC DNA]</scope>
</reference>
<evidence type="ECO:0000313" key="1">
    <source>
        <dbReference type="EMBL" id="CAK9021991.1"/>
    </source>
</evidence>
<evidence type="ECO:0000313" key="2">
    <source>
        <dbReference type="Proteomes" id="UP001642484"/>
    </source>
</evidence>
<accession>A0ABP0K5G9</accession>
<organism evidence="1 2">
    <name type="scientific">Durusdinium trenchii</name>
    <dbReference type="NCBI Taxonomy" id="1381693"/>
    <lineage>
        <taxon>Eukaryota</taxon>
        <taxon>Sar</taxon>
        <taxon>Alveolata</taxon>
        <taxon>Dinophyceae</taxon>
        <taxon>Suessiales</taxon>
        <taxon>Symbiodiniaceae</taxon>
        <taxon>Durusdinium</taxon>
    </lineage>
</organism>
<sequence length="106" mass="11680">MLCHSSTLEWKENKPAASLLSPLGVSSLPGKGLSVLLDVTFCCLQALQSLSCRGECFQVADDMLKHQKTFCQNIFHTSKNDEHHHANCVGEVKHCWVNAVSLVQSI</sequence>